<evidence type="ECO:0000313" key="7">
    <source>
        <dbReference type="EMBL" id="CAD7696103.1"/>
    </source>
</evidence>
<dbReference type="GO" id="GO:0016020">
    <property type="term" value="C:membrane"/>
    <property type="evidence" value="ECO:0007669"/>
    <property type="project" value="UniProtKB-SubCell"/>
</dbReference>
<dbReference type="PANTHER" id="PTHR11266">
    <property type="entry name" value="PEROXISOMAL MEMBRANE PROTEIN 2, PXMP2 MPV17"/>
    <property type="match status" value="1"/>
</dbReference>
<sequence>MSFVGRCARMLASPIVNAALAYNRTAKAHPVATGVITSGLKTSAADLFAQKVIEGKEEVDWKRHSVFCLFGFAYLGGFQYWLYNVKFVQICEPLRRVVGHIGVSPVKVFLDQCLHHPFVYFPVFYSIKATVEGETLGYAFNKYRTELWDSVKALWSIWMPAQLVNFAFVPRHLRVPYVAGVSFIWTVVLSVMQGKYDALKEEREEGLKDHAIETIVVHGKGRGVELHERAPAVIARVAEGPTVVNKSEKV</sequence>
<dbReference type="PANTHER" id="PTHR11266:SF21">
    <property type="entry name" value="ACT DOMAIN-CONTAINING PROTEIN"/>
    <property type="match status" value="1"/>
</dbReference>
<comment type="similarity">
    <text evidence="2 6">Belongs to the peroxisomal membrane protein PXMP2/4 family.</text>
</comment>
<evidence type="ECO:0000313" key="8">
    <source>
        <dbReference type="Proteomes" id="UP000708148"/>
    </source>
</evidence>
<keyword evidence="5" id="KW-0472">Membrane</keyword>
<evidence type="ECO:0000256" key="5">
    <source>
        <dbReference type="ARBA" id="ARBA00023136"/>
    </source>
</evidence>
<protein>
    <recommendedName>
        <fullName evidence="9">Mpv17-like protein</fullName>
    </recommendedName>
</protein>
<evidence type="ECO:0000256" key="3">
    <source>
        <dbReference type="ARBA" id="ARBA00022692"/>
    </source>
</evidence>
<comment type="subcellular location">
    <subcellularLocation>
        <location evidence="1">Membrane</location>
        <topology evidence="1">Multi-pass membrane protein</topology>
    </subcellularLocation>
</comment>
<accession>A0A8S1IQV0</accession>
<dbReference type="AlphaFoldDB" id="A0A8S1IQV0"/>
<evidence type="ECO:0000256" key="2">
    <source>
        <dbReference type="ARBA" id="ARBA00006824"/>
    </source>
</evidence>
<evidence type="ECO:0008006" key="9">
    <source>
        <dbReference type="Google" id="ProtNLM"/>
    </source>
</evidence>
<dbReference type="GO" id="GO:0005737">
    <property type="term" value="C:cytoplasm"/>
    <property type="evidence" value="ECO:0007669"/>
    <property type="project" value="TreeGrafter"/>
</dbReference>
<keyword evidence="8" id="KW-1185">Reference proteome</keyword>
<dbReference type="Proteomes" id="UP000708148">
    <property type="component" value="Unassembled WGS sequence"/>
</dbReference>
<comment type="caution">
    <text evidence="7">The sequence shown here is derived from an EMBL/GenBank/DDBJ whole genome shotgun (WGS) entry which is preliminary data.</text>
</comment>
<dbReference type="OrthoDB" id="5345392at2759"/>
<proteinExistence type="inferred from homology"/>
<dbReference type="InterPro" id="IPR007248">
    <property type="entry name" value="Mpv17_PMP22"/>
</dbReference>
<dbReference type="Pfam" id="PF04117">
    <property type="entry name" value="Mpv17_PMP22"/>
    <property type="match status" value="1"/>
</dbReference>
<organism evidence="7 8">
    <name type="scientific">Ostreobium quekettii</name>
    <dbReference type="NCBI Taxonomy" id="121088"/>
    <lineage>
        <taxon>Eukaryota</taxon>
        <taxon>Viridiplantae</taxon>
        <taxon>Chlorophyta</taxon>
        <taxon>core chlorophytes</taxon>
        <taxon>Ulvophyceae</taxon>
        <taxon>TCBD clade</taxon>
        <taxon>Bryopsidales</taxon>
        <taxon>Ostreobineae</taxon>
        <taxon>Ostreobiaceae</taxon>
        <taxon>Ostreobium</taxon>
    </lineage>
</organism>
<evidence type="ECO:0000256" key="6">
    <source>
        <dbReference type="RuleBase" id="RU363053"/>
    </source>
</evidence>
<reference evidence="7" key="1">
    <citation type="submission" date="2020-12" db="EMBL/GenBank/DDBJ databases">
        <authorList>
            <person name="Iha C."/>
        </authorList>
    </citation>
    <scope>NUCLEOTIDE SEQUENCE</scope>
</reference>
<keyword evidence="4" id="KW-1133">Transmembrane helix</keyword>
<evidence type="ECO:0000256" key="4">
    <source>
        <dbReference type="ARBA" id="ARBA00022989"/>
    </source>
</evidence>
<gene>
    <name evidence="7" type="ORF">OSTQU699_LOCUS1464</name>
</gene>
<evidence type="ECO:0000256" key="1">
    <source>
        <dbReference type="ARBA" id="ARBA00004141"/>
    </source>
</evidence>
<keyword evidence="3" id="KW-0812">Transmembrane</keyword>
<name>A0A8S1IQV0_9CHLO</name>
<dbReference type="EMBL" id="CAJHUC010000431">
    <property type="protein sequence ID" value="CAD7696103.1"/>
    <property type="molecule type" value="Genomic_DNA"/>
</dbReference>